<proteinExistence type="predicted"/>
<organism evidence="1 2">
    <name type="scientific">Clavelina lepadiformis</name>
    <name type="common">Light-bulb sea squirt</name>
    <name type="synonym">Ascidia lepadiformis</name>
    <dbReference type="NCBI Taxonomy" id="159417"/>
    <lineage>
        <taxon>Eukaryota</taxon>
        <taxon>Metazoa</taxon>
        <taxon>Chordata</taxon>
        <taxon>Tunicata</taxon>
        <taxon>Ascidiacea</taxon>
        <taxon>Aplousobranchia</taxon>
        <taxon>Clavelinidae</taxon>
        <taxon>Clavelina</taxon>
    </lineage>
</organism>
<sequence length="98" mass="10908">MIPTSHATTNGALLPYAHLLPAIGRSLAVSLKLYPSAPSFTTTCHVTWFHNETRGVGLHQFFSIARGRKAVNHREAIPTQHWKRLTCYVSADGQFCVF</sequence>
<protein>
    <submittedName>
        <fullName evidence="1">Uncharacterized protein</fullName>
    </submittedName>
</protein>
<dbReference type="Proteomes" id="UP001642483">
    <property type="component" value="Unassembled WGS sequence"/>
</dbReference>
<accession>A0ABP0G479</accession>
<evidence type="ECO:0000313" key="2">
    <source>
        <dbReference type="Proteomes" id="UP001642483"/>
    </source>
</evidence>
<keyword evidence="2" id="KW-1185">Reference proteome</keyword>
<name>A0ABP0G479_CLALP</name>
<gene>
    <name evidence="1" type="ORF">CVLEPA_LOCUS18269</name>
</gene>
<comment type="caution">
    <text evidence="1">The sequence shown here is derived from an EMBL/GenBank/DDBJ whole genome shotgun (WGS) entry which is preliminary data.</text>
</comment>
<evidence type="ECO:0000313" key="1">
    <source>
        <dbReference type="EMBL" id="CAK8686323.1"/>
    </source>
</evidence>
<reference evidence="1 2" key="1">
    <citation type="submission" date="2024-02" db="EMBL/GenBank/DDBJ databases">
        <authorList>
            <person name="Daric V."/>
            <person name="Darras S."/>
        </authorList>
    </citation>
    <scope>NUCLEOTIDE SEQUENCE [LARGE SCALE GENOMIC DNA]</scope>
</reference>
<dbReference type="EMBL" id="CAWYQH010000102">
    <property type="protein sequence ID" value="CAK8686323.1"/>
    <property type="molecule type" value="Genomic_DNA"/>
</dbReference>